<accession>A9AVC2</accession>
<name>A9AVC2_HERA2</name>
<dbReference type="InterPro" id="IPR013783">
    <property type="entry name" value="Ig-like_fold"/>
</dbReference>
<dbReference type="SUPFAM" id="SSF55486">
    <property type="entry name" value="Metalloproteases ('zincins'), catalytic domain"/>
    <property type="match status" value="1"/>
</dbReference>
<evidence type="ECO:0008006" key="4">
    <source>
        <dbReference type="Google" id="ProtNLM"/>
    </source>
</evidence>
<protein>
    <recommendedName>
        <fullName evidence="4">Peptidase M12B domain-containing protein</fullName>
    </recommendedName>
</protein>
<proteinExistence type="predicted"/>
<dbReference type="KEGG" id="hau:Haur_1970"/>
<dbReference type="Gene3D" id="2.60.40.10">
    <property type="entry name" value="Immunoglobulins"/>
    <property type="match status" value="1"/>
</dbReference>
<dbReference type="GO" id="GO:0008237">
    <property type="term" value="F:metallopeptidase activity"/>
    <property type="evidence" value="ECO:0007669"/>
    <property type="project" value="InterPro"/>
</dbReference>
<sequence>MRLGRSWMIIVAVMIIALLSVITATAMVSPSVSSSDGLWQNVAEQDIQQKGSREIIPVVYRTVALDLNLLQQHLRQVPQEAQTKVQKSGFMLDLPLPDGQFGKFRVVESPIMAPELAAKFPEIRTFLAQSVDQPATSARLDITPRGFHGMILSESGRIFIDPYSRNDTANYIVYDARNFVADPSKLAERTGNDYEPNPLGNPSSIIPERYSIGETLRTYRLAMAATGEYTAFHGGTVNGAMAAIVTSMNRVNGIYERDLSVRMQLIANNDLIVYTNASSDPYTNNSGGTMLGQNQTNLTNVIGGANYDIGHVFSTGGGGVATLQSVCSSGSKARGVTGSGSPVGDAFDVDYVAHEIGHQFGGLHTFNGSTGSCSGGNRSSSAAYEPGSGTTIMAYAGICGSENLQPNSDFDFHVKSLEEISAFITTGGGATCGTTQATGNTPPVANAGSDYTIPANTPFELTASANDAEDNSLTYDWEQYDLGAASPPNTDNGNRPIFRSFNSTASNVRTLPKLSDILNNTTTIGESLPTTNRNLTFRLTVRDNHAGAGGYGLDTAVLTVNNTAGPFLVTAPNTAIAWTGGANESVTWNVANTTAAPISCANVDILLSKDGGTSFEALVSNTPNDGDETVVAPNVNAAAARIKVRCANNIFFDISNANFAINGVNITPTPVTPTLTPTNTPTRTPTLTPTQTSTPTQTATATPTASPTVSVTPTASVTPTPENYSVYLPVAIKN</sequence>
<keyword evidence="3" id="KW-1185">Reference proteome</keyword>
<dbReference type="eggNOG" id="COG4935">
    <property type="taxonomic scope" value="Bacteria"/>
</dbReference>
<dbReference type="BioCyc" id="HAUR316274:GHYA-1999-MONOMER"/>
<dbReference type="AlphaFoldDB" id="A9AVC2"/>
<dbReference type="InParanoid" id="A9AVC2"/>
<evidence type="ECO:0000313" key="3">
    <source>
        <dbReference type="Proteomes" id="UP000000787"/>
    </source>
</evidence>
<feature type="region of interest" description="Disordered" evidence="1">
    <location>
        <begin position="672"/>
        <end position="720"/>
    </location>
</feature>
<dbReference type="Pfam" id="PF13583">
    <property type="entry name" value="Reprolysin_4"/>
    <property type="match status" value="1"/>
</dbReference>
<dbReference type="Proteomes" id="UP000000787">
    <property type="component" value="Chromosome"/>
</dbReference>
<dbReference type="EMBL" id="CP000875">
    <property type="protein sequence ID" value="ABX04613.1"/>
    <property type="molecule type" value="Genomic_DNA"/>
</dbReference>
<dbReference type="STRING" id="316274.Haur_1970"/>
<organism evidence="2 3">
    <name type="scientific">Herpetosiphon aurantiacus (strain ATCC 23779 / DSM 785 / 114-95)</name>
    <dbReference type="NCBI Taxonomy" id="316274"/>
    <lineage>
        <taxon>Bacteria</taxon>
        <taxon>Bacillati</taxon>
        <taxon>Chloroflexota</taxon>
        <taxon>Chloroflexia</taxon>
        <taxon>Herpetosiphonales</taxon>
        <taxon>Herpetosiphonaceae</taxon>
        <taxon>Herpetosiphon</taxon>
    </lineage>
</organism>
<dbReference type="HOGENOM" id="CLU_006954_2_0_0"/>
<evidence type="ECO:0000256" key="1">
    <source>
        <dbReference type="SAM" id="MobiDB-lite"/>
    </source>
</evidence>
<gene>
    <name evidence="2" type="ordered locus">Haur_1970</name>
</gene>
<reference evidence="2 3" key="1">
    <citation type="journal article" date="2011" name="Stand. Genomic Sci.">
        <title>Complete genome sequence of the filamentous gliding predatory bacterium Herpetosiphon aurantiacus type strain (114-95(T)).</title>
        <authorList>
            <person name="Kiss H."/>
            <person name="Nett M."/>
            <person name="Domin N."/>
            <person name="Martin K."/>
            <person name="Maresca J.A."/>
            <person name="Copeland A."/>
            <person name="Lapidus A."/>
            <person name="Lucas S."/>
            <person name="Berry K.W."/>
            <person name="Glavina Del Rio T."/>
            <person name="Dalin E."/>
            <person name="Tice H."/>
            <person name="Pitluck S."/>
            <person name="Richardson P."/>
            <person name="Bruce D."/>
            <person name="Goodwin L."/>
            <person name="Han C."/>
            <person name="Detter J.C."/>
            <person name="Schmutz J."/>
            <person name="Brettin T."/>
            <person name="Land M."/>
            <person name="Hauser L."/>
            <person name="Kyrpides N.C."/>
            <person name="Ivanova N."/>
            <person name="Goker M."/>
            <person name="Woyke T."/>
            <person name="Klenk H.P."/>
            <person name="Bryant D.A."/>
        </authorList>
    </citation>
    <scope>NUCLEOTIDE SEQUENCE [LARGE SCALE GENOMIC DNA]</scope>
    <source>
        <strain evidence="3">ATCC 23779 / DSM 785 / 114-95</strain>
    </source>
</reference>
<dbReference type="InterPro" id="IPR024079">
    <property type="entry name" value="MetalloPept_cat_dom_sf"/>
</dbReference>
<evidence type="ECO:0000313" key="2">
    <source>
        <dbReference type="EMBL" id="ABX04613.1"/>
    </source>
</evidence>
<dbReference type="Gene3D" id="3.40.390.10">
    <property type="entry name" value="Collagenase (Catalytic Domain)"/>
    <property type="match status" value="1"/>
</dbReference>